<evidence type="ECO:0000256" key="1">
    <source>
        <dbReference type="SAM" id="MobiDB-lite"/>
    </source>
</evidence>
<dbReference type="EMBL" id="VJMH01005532">
    <property type="protein sequence ID" value="KAF0694897.1"/>
    <property type="molecule type" value="Genomic_DNA"/>
</dbReference>
<proteinExistence type="predicted"/>
<evidence type="ECO:0000313" key="4">
    <source>
        <dbReference type="Proteomes" id="UP000332933"/>
    </source>
</evidence>
<dbReference type="OrthoDB" id="78782at2759"/>
<gene>
    <name evidence="3" type="primary">Aste57867_14239</name>
    <name evidence="2" type="ORF">As57867_014188</name>
    <name evidence="3" type="ORF">ASTE57867_14239</name>
</gene>
<evidence type="ECO:0000313" key="3">
    <source>
        <dbReference type="EMBL" id="VFT91064.1"/>
    </source>
</evidence>
<protein>
    <submittedName>
        <fullName evidence="3">Aste57867_14239 protein</fullName>
    </submittedName>
</protein>
<feature type="region of interest" description="Disordered" evidence="1">
    <location>
        <begin position="317"/>
        <end position="390"/>
    </location>
</feature>
<reference evidence="3 4" key="1">
    <citation type="submission" date="2019-03" db="EMBL/GenBank/DDBJ databases">
        <authorList>
            <person name="Gaulin E."/>
            <person name="Dumas B."/>
        </authorList>
    </citation>
    <scope>NUCLEOTIDE SEQUENCE [LARGE SCALE GENOMIC DNA]</scope>
    <source>
        <strain evidence="3">CBS 568.67</strain>
    </source>
</reference>
<reference evidence="2" key="2">
    <citation type="submission" date="2019-06" db="EMBL/GenBank/DDBJ databases">
        <title>Genomics analysis of Aphanomyces spp. identifies a new class of oomycete effector associated with host adaptation.</title>
        <authorList>
            <person name="Gaulin E."/>
        </authorList>
    </citation>
    <scope>NUCLEOTIDE SEQUENCE</scope>
    <source>
        <strain evidence="2">CBS 578.67</strain>
    </source>
</reference>
<sequence length="533" mass="59624">MTADEATDSGAAILRRHYDEGIFARHSRYLDEYIAHVKLTKSTPPLCLGRDDSHKDDVTRAYASCGRTLDALYAQAILVECTPWTAPTYVDRVLVSAQLLVEAGQFIPASNCLLTVLNRLPPPLTRHDGVFLMAYAHARSGDHRRAALFWRQSFNDDDINASMWATYLQDPEVWNACGRKCAAAGLWTFARLVFAEGMPFVHSTAPLHAIPLPYPEPHGPTVALFIHSLLLGLGPPNFAVVDEVLVLAMRAPHVKYNATMRLLCSKWECRSEWRTAFAAEDDAAAVVGRWWRRSHLWRHARVRYWVDVAVRGFQTYTRPPKKTQRASSKALKRQPQSTKKSMRRVVASTRDPEDTGATAASTVAEMTPPPPPEPSSSSSLPPSSPDDDLVAMYGARAGADEDFESRLRFVLHRATTIAKQQQQPSSMPRTLESVMPEWLKQLHVVRGMVDETSYMTSWKASVMRNMEMAVRAMEAAHGSTSASRYIHALLKDIAHCHAQDMPRRLDRMLALATAEESKRNLAFYHVVATSKHG</sequence>
<dbReference type="AlphaFoldDB" id="A0A485L050"/>
<name>A0A485L050_9STRA</name>
<dbReference type="EMBL" id="CAADRA010005553">
    <property type="protein sequence ID" value="VFT91064.1"/>
    <property type="molecule type" value="Genomic_DNA"/>
</dbReference>
<keyword evidence="4" id="KW-1185">Reference proteome</keyword>
<dbReference type="Proteomes" id="UP000332933">
    <property type="component" value="Unassembled WGS sequence"/>
</dbReference>
<evidence type="ECO:0000313" key="2">
    <source>
        <dbReference type="EMBL" id="KAF0694897.1"/>
    </source>
</evidence>
<organism evidence="3 4">
    <name type="scientific">Aphanomyces stellatus</name>
    <dbReference type="NCBI Taxonomy" id="120398"/>
    <lineage>
        <taxon>Eukaryota</taxon>
        <taxon>Sar</taxon>
        <taxon>Stramenopiles</taxon>
        <taxon>Oomycota</taxon>
        <taxon>Saprolegniomycetes</taxon>
        <taxon>Saprolegniales</taxon>
        <taxon>Verrucalvaceae</taxon>
        <taxon>Aphanomyces</taxon>
    </lineage>
</organism>
<accession>A0A485L050</accession>